<proteinExistence type="predicted"/>
<reference evidence="2 3" key="1">
    <citation type="journal article" date="2018" name="Front. Microbiol.">
        <title>Pseudomonas orientalis F9: A Potent Antagonist against Phytopathogens with Phytotoxic Effect in the Apple Flower.</title>
        <authorList>
            <person name="Zengerer V."/>
            <person name="Schmid M."/>
            <person name="Bieri M."/>
            <person name="Muller D.C."/>
            <person name="Remus-Emsermann M.N.P."/>
            <person name="Ahrens C.H."/>
            <person name="Pelludat C."/>
        </authorList>
    </citation>
    <scope>NUCLEOTIDE SEQUENCE [LARGE SCALE GENOMIC DNA]</scope>
    <source>
        <strain evidence="2 3">F9</strain>
    </source>
</reference>
<feature type="region of interest" description="Disordered" evidence="1">
    <location>
        <begin position="1"/>
        <end position="25"/>
    </location>
</feature>
<gene>
    <name evidence="2" type="ORF">BOP93_00035</name>
</gene>
<accession>A0A2L0RPW3</accession>
<protein>
    <submittedName>
        <fullName evidence="2">Uncharacterized protein</fullName>
    </submittedName>
</protein>
<name>A0A2L0RPW3_9PSED</name>
<dbReference type="KEGG" id="poi:BOP93_00035"/>
<organism evidence="2 3">
    <name type="scientific">Pseudomonas orientalis</name>
    <dbReference type="NCBI Taxonomy" id="76758"/>
    <lineage>
        <taxon>Bacteria</taxon>
        <taxon>Pseudomonadati</taxon>
        <taxon>Pseudomonadota</taxon>
        <taxon>Gammaproteobacteria</taxon>
        <taxon>Pseudomonadales</taxon>
        <taxon>Pseudomonadaceae</taxon>
        <taxon>Pseudomonas</taxon>
    </lineage>
</organism>
<dbReference type="RefSeq" id="WP_104501130.1">
    <property type="nucleotide sequence ID" value="NZ_CP018049.1"/>
</dbReference>
<sequence length="88" mass="9439">MKEINPQFNFPTSGPSINSDPQPASKTTIKNVDEARGYVAALGLRYQDQFSSASAGLAEKMGKGQLDEDSYLLLTSAMVDASRVALAR</sequence>
<evidence type="ECO:0000313" key="3">
    <source>
        <dbReference type="Proteomes" id="UP000239888"/>
    </source>
</evidence>
<evidence type="ECO:0000256" key="1">
    <source>
        <dbReference type="SAM" id="MobiDB-lite"/>
    </source>
</evidence>
<dbReference type="Proteomes" id="UP000239888">
    <property type="component" value="Chromosome"/>
</dbReference>
<dbReference type="EMBL" id="CP018049">
    <property type="protein sequence ID" value="AUZ44021.1"/>
    <property type="molecule type" value="Genomic_DNA"/>
</dbReference>
<dbReference type="AlphaFoldDB" id="A0A2L0RPW3"/>
<evidence type="ECO:0000313" key="2">
    <source>
        <dbReference type="EMBL" id="AUZ44021.1"/>
    </source>
</evidence>